<protein>
    <recommendedName>
        <fullName evidence="4">O-methyltransferase C-terminal domain-containing protein</fullName>
    </recommendedName>
</protein>
<dbReference type="Pfam" id="PF00891">
    <property type="entry name" value="Methyltransf_2"/>
    <property type="match status" value="1"/>
</dbReference>
<name>A0A2G8SJ81_9APHY</name>
<dbReference type="GO" id="GO:0032259">
    <property type="term" value="P:methylation"/>
    <property type="evidence" value="ECO:0007669"/>
    <property type="project" value="UniProtKB-KW"/>
</dbReference>
<dbReference type="EMBL" id="AYKW01000006">
    <property type="protein sequence ID" value="PIL33836.1"/>
    <property type="molecule type" value="Genomic_DNA"/>
</dbReference>
<organism evidence="5 6">
    <name type="scientific">Ganoderma sinense ZZ0214-1</name>
    <dbReference type="NCBI Taxonomy" id="1077348"/>
    <lineage>
        <taxon>Eukaryota</taxon>
        <taxon>Fungi</taxon>
        <taxon>Dikarya</taxon>
        <taxon>Basidiomycota</taxon>
        <taxon>Agaricomycotina</taxon>
        <taxon>Agaricomycetes</taxon>
        <taxon>Polyporales</taxon>
        <taxon>Polyporaceae</taxon>
        <taxon>Ganoderma</taxon>
    </lineage>
</organism>
<dbReference type="Gene3D" id="3.40.50.150">
    <property type="entry name" value="Vaccinia Virus protein VP39"/>
    <property type="match status" value="1"/>
</dbReference>
<evidence type="ECO:0000259" key="4">
    <source>
        <dbReference type="Pfam" id="PF00891"/>
    </source>
</evidence>
<dbReference type="SUPFAM" id="SSF53335">
    <property type="entry name" value="S-adenosyl-L-methionine-dependent methyltransferases"/>
    <property type="match status" value="1"/>
</dbReference>
<reference evidence="5 6" key="1">
    <citation type="journal article" date="2015" name="Sci. Rep.">
        <title>Chromosome-level genome map provides insights into diverse defense mechanisms in the medicinal fungus Ganoderma sinense.</title>
        <authorList>
            <person name="Zhu Y."/>
            <person name="Xu J."/>
            <person name="Sun C."/>
            <person name="Zhou S."/>
            <person name="Xu H."/>
            <person name="Nelson D.R."/>
            <person name="Qian J."/>
            <person name="Song J."/>
            <person name="Luo H."/>
            <person name="Xiang L."/>
            <person name="Li Y."/>
            <person name="Xu Z."/>
            <person name="Ji A."/>
            <person name="Wang L."/>
            <person name="Lu S."/>
            <person name="Hayward A."/>
            <person name="Sun W."/>
            <person name="Li X."/>
            <person name="Schwartz D.C."/>
            <person name="Wang Y."/>
            <person name="Chen S."/>
        </authorList>
    </citation>
    <scope>NUCLEOTIDE SEQUENCE [LARGE SCALE GENOMIC DNA]</scope>
    <source>
        <strain evidence="5 6">ZZ0214-1</strain>
    </source>
</reference>
<keyword evidence="6" id="KW-1185">Reference proteome</keyword>
<dbReference type="Proteomes" id="UP000230002">
    <property type="component" value="Unassembled WGS sequence"/>
</dbReference>
<dbReference type="OrthoDB" id="1606438at2759"/>
<dbReference type="InterPro" id="IPR001077">
    <property type="entry name" value="COMT_C"/>
</dbReference>
<evidence type="ECO:0000256" key="3">
    <source>
        <dbReference type="ARBA" id="ARBA00022691"/>
    </source>
</evidence>
<feature type="domain" description="O-methyltransferase C-terminal" evidence="4">
    <location>
        <begin position="268"/>
        <end position="400"/>
    </location>
</feature>
<evidence type="ECO:0000256" key="2">
    <source>
        <dbReference type="ARBA" id="ARBA00022679"/>
    </source>
</evidence>
<dbReference type="InterPro" id="IPR016461">
    <property type="entry name" value="COMT-like"/>
</dbReference>
<evidence type="ECO:0000256" key="1">
    <source>
        <dbReference type="ARBA" id="ARBA00022603"/>
    </source>
</evidence>
<dbReference type="STRING" id="1077348.A0A2G8SJ81"/>
<dbReference type="PROSITE" id="PS51683">
    <property type="entry name" value="SAM_OMT_II"/>
    <property type="match status" value="1"/>
</dbReference>
<accession>A0A2G8SJ81</accession>
<evidence type="ECO:0000313" key="5">
    <source>
        <dbReference type="EMBL" id="PIL33836.1"/>
    </source>
</evidence>
<dbReference type="InterPro" id="IPR029063">
    <property type="entry name" value="SAM-dependent_MTases_sf"/>
</dbReference>
<keyword evidence="1" id="KW-0489">Methyltransferase</keyword>
<proteinExistence type="predicted"/>
<gene>
    <name evidence="5" type="ORF">GSI_03542</name>
</gene>
<comment type="caution">
    <text evidence="5">The sequence shown here is derived from an EMBL/GenBank/DDBJ whole genome shotgun (WGS) entry which is preliminary data.</text>
</comment>
<dbReference type="PANTHER" id="PTHR43712:SF2">
    <property type="entry name" value="O-METHYLTRANSFERASE CICE"/>
    <property type="match status" value="1"/>
</dbReference>
<evidence type="ECO:0000313" key="6">
    <source>
        <dbReference type="Proteomes" id="UP000230002"/>
    </source>
</evidence>
<keyword evidence="2" id="KW-0808">Transferase</keyword>
<keyword evidence="3" id="KW-0949">S-adenosyl-L-methionine</keyword>
<dbReference type="AlphaFoldDB" id="A0A2G8SJ81"/>
<sequence>MATNGYQETPLLSLLSVLTTSIHTIEDELKTAGLPPFTLDPKWHPLDSLDGVPPPRLYEARRAAMAAANMIKALVQDVGTAMMASSPDMSVKALDQTAYMLTADIDLLDVFRTEGEKTGGLHVDEIVARLPEGKKVDPQKLGRSLRLLSTEHWWVEKSADVFAPLRWALLNTPGTPSHAWADSSSNAALIGSHAFVAQMTDPAQLARDTIEAAPIVRGLHATGSTHIKNFWGWLAQDPDRLGGFARSMEGLGYINLPSLKADYPWAALPPETTFVDVGAGQGTVSLHILRMLYDANPTLRVVLQDRPQHLQEGEKYWAQHLPRAIRDERVAFEPHDFFQPNPRTGPNTIYWFRFIMHDWTDSYCIKILRAVRDVCHATSRILICDCVVPEAPPAGSVTNGVKFSFEDTLKSIDNDAPYAPIEAPYPLPKNFGFATKATYRTDMLMYNSLNALERTTRNFEKIVTGSGFKISHIYTTRGASSIIEAVPN</sequence>
<dbReference type="GO" id="GO:0008171">
    <property type="term" value="F:O-methyltransferase activity"/>
    <property type="evidence" value="ECO:0007669"/>
    <property type="project" value="InterPro"/>
</dbReference>
<dbReference type="PANTHER" id="PTHR43712">
    <property type="entry name" value="PUTATIVE (AFU_ORTHOLOGUE AFUA_4G14580)-RELATED"/>
    <property type="match status" value="1"/>
</dbReference>